<accession>A0A166MTE2</accession>
<evidence type="ECO:0000313" key="3">
    <source>
        <dbReference type="Proteomes" id="UP000077266"/>
    </source>
</evidence>
<feature type="compositionally biased region" description="Basic and acidic residues" evidence="1">
    <location>
        <begin position="51"/>
        <end position="74"/>
    </location>
</feature>
<dbReference type="AlphaFoldDB" id="A0A166MTE2"/>
<organism evidence="2 3">
    <name type="scientific">Exidia glandulosa HHB12029</name>
    <dbReference type="NCBI Taxonomy" id="1314781"/>
    <lineage>
        <taxon>Eukaryota</taxon>
        <taxon>Fungi</taxon>
        <taxon>Dikarya</taxon>
        <taxon>Basidiomycota</taxon>
        <taxon>Agaricomycotina</taxon>
        <taxon>Agaricomycetes</taxon>
        <taxon>Auriculariales</taxon>
        <taxon>Exidiaceae</taxon>
        <taxon>Exidia</taxon>
    </lineage>
</organism>
<gene>
    <name evidence="2" type="ORF">EXIGLDRAFT_691391</name>
</gene>
<proteinExistence type="predicted"/>
<feature type="region of interest" description="Disordered" evidence="1">
    <location>
        <begin position="49"/>
        <end position="74"/>
    </location>
</feature>
<sequence>MDTPSCCLRRVPQEFGSDQIEEPGTVVSPYCGSLRSMVPRSLEARVQVAENSKRVERAPPKVTTRAEGERERDGDGALEKCAQCARSGQGILRYDIYLPRTRRTQCAHTAHTLGNVRAHCAHALEMCAHTPGLRARTAHTLEYVRAHLGNVCAH</sequence>
<name>A0A166MTE2_EXIGL</name>
<keyword evidence="3" id="KW-1185">Reference proteome</keyword>
<dbReference type="Proteomes" id="UP000077266">
    <property type="component" value="Unassembled WGS sequence"/>
</dbReference>
<evidence type="ECO:0000256" key="1">
    <source>
        <dbReference type="SAM" id="MobiDB-lite"/>
    </source>
</evidence>
<protein>
    <submittedName>
        <fullName evidence="2">Uncharacterized protein</fullName>
    </submittedName>
</protein>
<reference evidence="2 3" key="1">
    <citation type="journal article" date="2016" name="Mol. Biol. Evol.">
        <title>Comparative Genomics of Early-Diverging Mushroom-Forming Fungi Provides Insights into the Origins of Lignocellulose Decay Capabilities.</title>
        <authorList>
            <person name="Nagy L.G."/>
            <person name="Riley R."/>
            <person name="Tritt A."/>
            <person name="Adam C."/>
            <person name="Daum C."/>
            <person name="Floudas D."/>
            <person name="Sun H."/>
            <person name="Yadav J.S."/>
            <person name="Pangilinan J."/>
            <person name="Larsson K.H."/>
            <person name="Matsuura K."/>
            <person name="Barry K."/>
            <person name="Labutti K."/>
            <person name="Kuo R."/>
            <person name="Ohm R.A."/>
            <person name="Bhattacharya S.S."/>
            <person name="Shirouzu T."/>
            <person name="Yoshinaga Y."/>
            <person name="Martin F.M."/>
            <person name="Grigoriev I.V."/>
            <person name="Hibbett D.S."/>
        </authorList>
    </citation>
    <scope>NUCLEOTIDE SEQUENCE [LARGE SCALE GENOMIC DNA]</scope>
    <source>
        <strain evidence="2 3">HHB12029</strain>
    </source>
</reference>
<evidence type="ECO:0000313" key="2">
    <source>
        <dbReference type="EMBL" id="KZV78376.1"/>
    </source>
</evidence>
<dbReference type="EMBL" id="KV426927">
    <property type="protein sequence ID" value="KZV78376.1"/>
    <property type="molecule type" value="Genomic_DNA"/>
</dbReference>
<dbReference type="InParanoid" id="A0A166MTE2"/>